<evidence type="ECO:0000313" key="2">
    <source>
        <dbReference type="Proteomes" id="UP000218160"/>
    </source>
</evidence>
<proteinExistence type="predicted"/>
<dbReference type="KEGG" id="elux:BTN50_1920"/>
<keyword evidence="2" id="KW-1185">Reference proteome</keyword>
<dbReference type="Proteomes" id="UP000218160">
    <property type="component" value="Chromosome 2"/>
</dbReference>
<dbReference type="AlphaFoldDB" id="A0A291BBG5"/>
<dbReference type="SUPFAM" id="SSF141371">
    <property type="entry name" value="PilZ domain-like"/>
    <property type="match status" value="1"/>
</dbReference>
<organism evidence="1 2">
    <name type="scientific">Candidatus Enterovibrio altilux</name>
    <dbReference type="NCBI Taxonomy" id="1927128"/>
    <lineage>
        <taxon>Bacteria</taxon>
        <taxon>Pseudomonadati</taxon>
        <taxon>Pseudomonadota</taxon>
        <taxon>Gammaproteobacteria</taxon>
        <taxon>Vibrionales</taxon>
        <taxon>Vibrionaceae</taxon>
        <taxon>Enterovibrio</taxon>
    </lineage>
</organism>
<sequence>MALKLIQGNNDYLHFQIIYIGINSASHLKRLIELNVGNDGLLHRELAQLIDMKSIV</sequence>
<gene>
    <name evidence="1" type="ORF">BTN50_1920</name>
</gene>
<evidence type="ECO:0000313" key="1">
    <source>
        <dbReference type="EMBL" id="ATF10336.1"/>
    </source>
</evidence>
<name>A0A291BBG5_9GAMM</name>
<dbReference type="EMBL" id="CP020663">
    <property type="protein sequence ID" value="ATF10336.1"/>
    <property type="molecule type" value="Genomic_DNA"/>
</dbReference>
<reference evidence="2" key="1">
    <citation type="submission" date="2017-04" db="EMBL/GenBank/DDBJ databases">
        <title>Genome evolution of the luminous symbionts of deep sea anglerfish.</title>
        <authorList>
            <person name="Hendry T.A."/>
        </authorList>
    </citation>
    <scope>NUCLEOTIDE SEQUENCE [LARGE SCALE GENOMIC DNA]</scope>
</reference>
<dbReference type="Gene3D" id="2.40.10.220">
    <property type="entry name" value="predicted glycosyltransferase like domains"/>
    <property type="match status" value="1"/>
</dbReference>
<accession>A0A291BBG5</accession>
<protein>
    <submittedName>
        <fullName evidence="1">Uncharacterized protein</fullName>
    </submittedName>
</protein>